<proteinExistence type="predicted"/>
<dbReference type="SUPFAM" id="SSF110296">
    <property type="entry name" value="Oligoxyloglucan reducing end-specific cellobiohydrolase"/>
    <property type="match status" value="1"/>
</dbReference>
<evidence type="ECO:0000313" key="2">
    <source>
        <dbReference type="EMBL" id="PTX61773.1"/>
    </source>
</evidence>
<evidence type="ECO:0000256" key="1">
    <source>
        <dbReference type="SAM" id="SignalP"/>
    </source>
</evidence>
<dbReference type="AlphaFoldDB" id="A0A2T6C0B7"/>
<feature type="chain" id="PRO_5039069662" description="Sortilin (Neurotensin receptor 3)" evidence="1">
    <location>
        <begin position="25"/>
        <end position="310"/>
    </location>
</feature>
<accession>A0A2T6C0B7</accession>
<keyword evidence="3" id="KW-1185">Reference proteome</keyword>
<gene>
    <name evidence="2" type="ORF">C8P63_10625</name>
</gene>
<evidence type="ECO:0000313" key="3">
    <source>
        <dbReference type="Proteomes" id="UP000244240"/>
    </source>
</evidence>
<name>A0A2T6C0B7_9BACL</name>
<reference evidence="2 3" key="1">
    <citation type="submission" date="2018-04" db="EMBL/GenBank/DDBJ databases">
        <title>Genomic Encyclopedia of Archaeal and Bacterial Type Strains, Phase II (KMG-II): from individual species to whole genera.</title>
        <authorList>
            <person name="Goeker M."/>
        </authorList>
    </citation>
    <scope>NUCLEOTIDE SEQUENCE [LARGE SCALE GENOMIC DNA]</scope>
    <source>
        <strain evidence="2 3">DSM 45787</strain>
    </source>
</reference>
<feature type="signal peptide" evidence="1">
    <location>
        <begin position="1"/>
        <end position="24"/>
    </location>
</feature>
<sequence length="310" mass="33465">MTRWKFGALALAIGTSLLFSGCNAGSGDGKKEGSLLNAQHIHGLSHSTDGKKLIAATHDGLHRYQNGKWTGPVGEPHDLMGFSYTKKGIFASGHPAEGSDLPDPLGLIRSDDGGNTWKPVKFQGESDFHYMSAGFESGAIYVWNEHPNKEMKTGLYVSRDQGGKWFRVSSRGLEGKLITLAAHPTATEALAVGTDNGVYRKPGKNQAFEKILGGLQATALLHDRTDPSVLWVGGHTGQPILYKLDSKTKKKEEIPLPFSDTDDAIQFIAQSSTDPNRLAIATFKGHIFTSSDGGKKWEAIGKGKAEEHSH</sequence>
<dbReference type="RefSeq" id="WP_108022402.1">
    <property type="nucleotide sequence ID" value="NZ_QBKR01000006.1"/>
</dbReference>
<dbReference type="NCBIfam" id="NF045728">
    <property type="entry name" value="glycosyl_F510_1955"/>
    <property type="match status" value="1"/>
</dbReference>
<dbReference type="EMBL" id="QBKR01000006">
    <property type="protein sequence ID" value="PTX61773.1"/>
    <property type="molecule type" value="Genomic_DNA"/>
</dbReference>
<comment type="caution">
    <text evidence="2">The sequence shown here is derived from an EMBL/GenBank/DDBJ whole genome shotgun (WGS) entry which is preliminary data.</text>
</comment>
<evidence type="ECO:0008006" key="4">
    <source>
        <dbReference type="Google" id="ProtNLM"/>
    </source>
</evidence>
<dbReference type="Gene3D" id="2.130.10.10">
    <property type="entry name" value="YVTN repeat-like/Quinoprotein amine dehydrogenase"/>
    <property type="match status" value="1"/>
</dbReference>
<dbReference type="InterPro" id="IPR054817">
    <property type="entry name" value="Glycosyl_F510_1955-like"/>
</dbReference>
<dbReference type="PROSITE" id="PS51257">
    <property type="entry name" value="PROKAR_LIPOPROTEIN"/>
    <property type="match status" value="1"/>
</dbReference>
<keyword evidence="1" id="KW-0732">Signal</keyword>
<dbReference type="OrthoDB" id="9764804at2"/>
<dbReference type="InterPro" id="IPR015943">
    <property type="entry name" value="WD40/YVTN_repeat-like_dom_sf"/>
</dbReference>
<protein>
    <recommendedName>
        <fullName evidence="4">Sortilin (Neurotensin receptor 3)</fullName>
    </recommendedName>
</protein>
<organism evidence="2 3">
    <name type="scientific">Melghirimyces profundicolus</name>
    <dbReference type="NCBI Taxonomy" id="1242148"/>
    <lineage>
        <taxon>Bacteria</taxon>
        <taxon>Bacillati</taxon>
        <taxon>Bacillota</taxon>
        <taxon>Bacilli</taxon>
        <taxon>Bacillales</taxon>
        <taxon>Thermoactinomycetaceae</taxon>
        <taxon>Melghirimyces</taxon>
    </lineage>
</organism>
<dbReference type="Proteomes" id="UP000244240">
    <property type="component" value="Unassembled WGS sequence"/>
</dbReference>